<evidence type="ECO:0000256" key="4">
    <source>
        <dbReference type="ARBA" id="ARBA00023163"/>
    </source>
</evidence>
<dbReference type="SUPFAM" id="SSF100950">
    <property type="entry name" value="NagB/RpiA/CoA transferase-like"/>
    <property type="match status" value="1"/>
</dbReference>
<gene>
    <name evidence="7" type="ORF">AUC31_04460</name>
</gene>
<dbReference type="Pfam" id="PF04198">
    <property type="entry name" value="Sugar-bind"/>
    <property type="match status" value="1"/>
</dbReference>
<dbReference type="Pfam" id="PF21715">
    <property type="entry name" value="CggR_N"/>
    <property type="match status" value="1"/>
</dbReference>
<proteinExistence type="inferred from homology"/>
<feature type="domain" description="CggR N-terminal DNA binding" evidence="6">
    <location>
        <begin position="19"/>
        <end position="87"/>
    </location>
</feature>
<feature type="domain" description="Sugar-binding" evidence="5">
    <location>
        <begin position="90"/>
        <end position="339"/>
    </location>
</feature>
<dbReference type="Gene3D" id="3.40.50.1360">
    <property type="match status" value="1"/>
</dbReference>
<dbReference type="PANTHER" id="PTHR34294:SF5">
    <property type="entry name" value="CENTRAL GLYCOLYTIC GENES REGULATOR"/>
    <property type="match status" value="1"/>
</dbReference>
<dbReference type="KEGG" id="prt:AUC31_04460"/>
<dbReference type="SUPFAM" id="SSF46785">
    <property type="entry name" value="Winged helix' DNA-binding domain"/>
    <property type="match status" value="1"/>
</dbReference>
<evidence type="ECO:0000256" key="2">
    <source>
        <dbReference type="ARBA" id="ARBA00023015"/>
    </source>
</evidence>
<protein>
    <submittedName>
        <fullName evidence="7">Uncharacterized protein</fullName>
    </submittedName>
</protein>
<dbReference type="PANTHER" id="PTHR34294">
    <property type="entry name" value="TRANSCRIPTIONAL REGULATOR-RELATED"/>
    <property type="match status" value="1"/>
</dbReference>
<evidence type="ECO:0000313" key="8">
    <source>
        <dbReference type="Proteomes" id="UP000067683"/>
    </source>
</evidence>
<dbReference type="GO" id="GO:0030246">
    <property type="term" value="F:carbohydrate binding"/>
    <property type="evidence" value="ECO:0007669"/>
    <property type="project" value="InterPro"/>
</dbReference>
<dbReference type="GO" id="GO:0003677">
    <property type="term" value="F:DNA binding"/>
    <property type="evidence" value="ECO:0007669"/>
    <property type="project" value="UniProtKB-KW"/>
</dbReference>
<dbReference type="InterPro" id="IPR037171">
    <property type="entry name" value="NagB/RpiA_transferase-like"/>
</dbReference>
<dbReference type="InterPro" id="IPR036388">
    <property type="entry name" value="WH-like_DNA-bd_sf"/>
</dbReference>
<dbReference type="STRING" id="200991.AUC31_04460"/>
<keyword evidence="4" id="KW-0804">Transcription</keyword>
<evidence type="ECO:0000256" key="1">
    <source>
        <dbReference type="ARBA" id="ARBA00010466"/>
    </source>
</evidence>
<dbReference type="OrthoDB" id="9793820at2"/>
<dbReference type="RefSeq" id="WP_058381246.1">
    <property type="nucleotide sequence ID" value="NZ_CP013659.2"/>
</dbReference>
<evidence type="ECO:0000259" key="6">
    <source>
        <dbReference type="Pfam" id="PF21715"/>
    </source>
</evidence>
<name>A0A0U2Z3X7_9BACL</name>
<dbReference type="Gene3D" id="1.10.10.10">
    <property type="entry name" value="Winged helix-like DNA-binding domain superfamily/Winged helix DNA-binding domain"/>
    <property type="match status" value="1"/>
</dbReference>
<dbReference type="InterPro" id="IPR051054">
    <property type="entry name" value="SorC_transcr_regulators"/>
</dbReference>
<sequence>MDPVLQAQVHLLPELPSLLKKRYSILELIQTEQPVGRRTISEMTGAAEREIRKETDLLRDQALIEMSKSGMSLTILGDDVLDQLRELVKELAGTAELETGLQAKLGIKQAVVLPGDSDRLSSVKASIGRQAARIAEEMFENCRTIAVTGGSTMAALAAEIRTARKNPAMQFIAARGGLGEEMLHQANTIASSFAEKTGGAVRTLYLPEHLSAEALEMMMREPVIKEMMELYDRTDLVIHGIGDAEEMAIRRRSSVNEVEKIKTGGAVSEAFGYYFDKTGKIVYRIPTAGIQLEQVQKAPAIMAVAGGRTKARAIESYFQAAPERTILVTDEGAARAILNLTTKLEEL</sequence>
<comment type="similarity">
    <text evidence="1">Belongs to the SorC transcriptional regulatory family.</text>
</comment>
<reference evidence="7" key="1">
    <citation type="submission" date="2016-01" db="EMBL/GenBank/DDBJ databases">
        <title>Complete genome of Planococcus rifietoensis type strain M8.</title>
        <authorList>
            <person name="See-Too W.S."/>
        </authorList>
    </citation>
    <scope>NUCLEOTIDE SEQUENCE [LARGE SCALE GENOMIC DNA]</scope>
    <source>
        <strain evidence="7">M8</strain>
    </source>
</reference>
<evidence type="ECO:0000256" key="3">
    <source>
        <dbReference type="ARBA" id="ARBA00023125"/>
    </source>
</evidence>
<evidence type="ECO:0000259" key="5">
    <source>
        <dbReference type="Pfam" id="PF04198"/>
    </source>
</evidence>
<dbReference type="InterPro" id="IPR007324">
    <property type="entry name" value="Sugar-bd_dom_put"/>
</dbReference>
<keyword evidence="2" id="KW-0805">Transcription regulation</keyword>
<evidence type="ECO:0000313" key="7">
    <source>
        <dbReference type="EMBL" id="ALS74539.1"/>
    </source>
</evidence>
<dbReference type="Proteomes" id="UP000067683">
    <property type="component" value="Chromosome"/>
</dbReference>
<accession>A0A0U2Z3X7</accession>
<keyword evidence="8" id="KW-1185">Reference proteome</keyword>
<organism evidence="7 8">
    <name type="scientific">Planococcus rifietoensis</name>
    <dbReference type="NCBI Taxonomy" id="200991"/>
    <lineage>
        <taxon>Bacteria</taxon>
        <taxon>Bacillati</taxon>
        <taxon>Bacillota</taxon>
        <taxon>Bacilli</taxon>
        <taxon>Bacillales</taxon>
        <taxon>Caryophanaceae</taxon>
        <taxon>Planococcus</taxon>
    </lineage>
</organism>
<dbReference type="InterPro" id="IPR036390">
    <property type="entry name" value="WH_DNA-bd_sf"/>
</dbReference>
<dbReference type="EMBL" id="CP013659">
    <property type="protein sequence ID" value="ALS74539.1"/>
    <property type="molecule type" value="Genomic_DNA"/>
</dbReference>
<dbReference type="AlphaFoldDB" id="A0A0U2Z3X7"/>
<dbReference type="InterPro" id="IPR048715">
    <property type="entry name" value="CggR_N"/>
</dbReference>
<keyword evidence="3" id="KW-0238">DNA-binding</keyword>